<dbReference type="Proteomes" id="UP000663918">
    <property type="component" value="Chromosome"/>
</dbReference>
<dbReference type="Pfam" id="PF00326">
    <property type="entry name" value="Peptidase_S9"/>
    <property type="match status" value="1"/>
</dbReference>
<dbReference type="PANTHER" id="PTHR22946">
    <property type="entry name" value="DIENELACTONE HYDROLASE DOMAIN-CONTAINING PROTEIN-RELATED"/>
    <property type="match status" value="1"/>
</dbReference>
<dbReference type="AlphaFoldDB" id="A0A975C3N5"/>
<dbReference type="InterPro" id="IPR002471">
    <property type="entry name" value="Pept_S9_AS"/>
</dbReference>
<evidence type="ECO:0000313" key="3">
    <source>
        <dbReference type="EMBL" id="QTC93258.1"/>
    </source>
</evidence>
<dbReference type="InterPro" id="IPR050261">
    <property type="entry name" value="FrsA_esterase"/>
</dbReference>
<feature type="domain" description="Peptidase S9 prolyl oligopeptidase catalytic" evidence="2">
    <location>
        <begin position="50"/>
        <end position="238"/>
    </location>
</feature>
<dbReference type="EMBL" id="CP062222">
    <property type="protein sequence ID" value="QTC93258.1"/>
    <property type="molecule type" value="Genomic_DNA"/>
</dbReference>
<sequence length="246" mass="27032">MQEGRVELAVEGQKLAGTLLKPDAPVPGFLFVHGWGGDQEEDLGHAEEIARLGCVCFTFDLRGHAGSDAGREEVTRQDGLNDVRTAYDFLASQPLINGDAIGVIGTSYGGYLSALLTQDRPVRWLALRVPALYPDADWDTPKALLNKDGVRAYREHIRAPGDNRALAACEAFEGDVLIVESGADDRIPTEVILSYQAAFKRASSFTHRIIPGASHALRDPADQRVYATILINWLEEMVRASRRSYR</sequence>
<gene>
    <name evidence="3" type="ORF">IFJ75_08020</name>
</gene>
<dbReference type="PROSITE" id="PS00708">
    <property type="entry name" value="PRO_ENDOPEP_SER"/>
    <property type="match status" value="1"/>
</dbReference>
<dbReference type="Gene3D" id="3.40.50.1820">
    <property type="entry name" value="alpha/beta hydrolase"/>
    <property type="match status" value="1"/>
</dbReference>
<keyword evidence="1 3" id="KW-0378">Hydrolase</keyword>
<dbReference type="InterPro" id="IPR001375">
    <property type="entry name" value="Peptidase_S9_cat"/>
</dbReference>
<dbReference type="KEGG" id="bgoe:IFJ75_08020"/>
<accession>A0A975C3N5</accession>
<evidence type="ECO:0000256" key="1">
    <source>
        <dbReference type="ARBA" id="ARBA00022801"/>
    </source>
</evidence>
<dbReference type="InterPro" id="IPR029058">
    <property type="entry name" value="AB_hydrolase_fold"/>
</dbReference>
<dbReference type="PANTHER" id="PTHR22946:SF5">
    <property type="entry name" value="PEPTIDASE S9 PROLYL OLIGOPEPTIDASE CATALYTIC DOMAIN-CONTAINING PROTEIN"/>
    <property type="match status" value="1"/>
</dbReference>
<protein>
    <submittedName>
        <fullName evidence="3">Alpha/beta fold hydrolase</fullName>
    </submittedName>
</protein>
<evidence type="ECO:0000313" key="4">
    <source>
        <dbReference type="Proteomes" id="UP000663918"/>
    </source>
</evidence>
<reference evidence="3" key="1">
    <citation type="submission" date="2020-09" db="EMBL/GenBank/DDBJ databases">
        <title>Brevundimonas sp. LVF2 isolated from a puddle in Goettingen, Germany.</title>
        <authorList>
            <person name="Friedrich I."/>
            <person name="Klassen A."/>
            <person name="Hannes N."/>
            <person name="Schneider D."/>
            <person name="Hertel R."/>
            <person name="Daniel R."/>
        </authorList>
    </citation>
    <scope>NUCLEOTIDE SEQUENCE</scope>
    <source>
        <strain evidence="3">LVF2</strain>
    </source>
</reference>
<dbReference type="GO" id="GO:0006508">
    <property type="term" value="P:proteolysis"/>
    <property type="evidence" value="ECO:0007669"/>
    <property type="project" value="InterPro"/>
</dbReference>
<evidence type="ECO:0000259" key="2">
    <source>
        <dbReference type="Pfam" id="PF00326"/>
    </source>
</evidence>
<organism evidence="3 4">
    <name type="scientific">Brevundimonas goettingensis</name>
    <dbReference type="NCBI Taxonomy" id="2774190"/>
    <lineage>
        <taxon>Bacteria</taxon>
        <taxon>Pseudomonadati</taxon>
        <taxon>Pseudomonadota</taxon>
        <taxon>Alphaproteobacteria</taxon>
        <taxon>Caulobacterales</taxon>
        <taxon>Caulobacteraceae</taxon>
        <taxon>Brevundimonas</taxon>
    </lineage>
</organism>
<proteinExistence type="predicted"/>
<keyword evidence="4" id="KW-1185">Reference proteome</keyword>
<dbReference type="SUPFAM" id="SSF53474">
    <property type="entry name" value="alpha/beta-Hydrolases"/>
    <property type="match status" value="1"/>
</dbReference>
<name>A0A975C3N5_9CAUL</name>
<dbReference type="GO" id="GO:0004252">
    <property type="term" value="F:serine-type endopeptidase activity"/>
    <property type="evidence" value="ECO:0007669"/>
    <property type="project" value="InterPro"/>
</dbReference>